<feature type="domain" description="PDZ" evidence="4">
    <location>
        <begin position="52"/>
        <end position="120"/>
    </location>
</feature>
<dbReference type="Gene3D" id="2.30.42.10">
    <property type="match status" value="1"/>
</dbReference>
<evidence type="ECO:0000256" key="3">
    <source>
        <dbReference type="ARBA" id="ARBA00023038"/>
    </source>
</evidence>
<evidence type="ECO:0000313" key="5">
    <source>
        <dbReference type="EMBL" id="KAI8037380.1"/>
    </source>
</evidence>
<keyword evidence="2" id="KW-0963">Cytoplasm</keyword>
<dbReference type="GO" id="GO:0030018">
    <property type="term" value="C:Z disc"/>
    <property type="evidence" value="ECO:0007669"/>
    <property type="project" value="TreeGrafter"/>
</dbReference>
<dbReference type="GO" id="GO:0031941">
    <property type="term" value="C:filamentous actin"/>
    <property type="evidence" value="ECO:0007669"/>
    <property type="project" value="TreeGrafter"/>
</dbReference>
<dbReference type="PANTHER" id="PTHR24214:SF38">
    <property type="entry name" value="PDZ AND LIM DOMAIN PROTEIN ZASP-RELATED"/>
    <property type="match status" value="1"/>
</dbReference>
<proteinExistence type="predicted"/>
<dbReference type="GO" id="GO:0030036">
    <property type="term" value="P:actin cytoskeleton organization"/>
    <property type="evidence" value="ECO:0007669"/>
    <property type="project" value="TreeGrafter"/>
</dbReference>
<keyword evidence="3" id="KW-0862">Zinc</keyword>
<evidence type="ECO:0000259" key="4">
    <source>
        <dbReference type="PROSITE" id="PS50106"/>
    </source>
</evidence>
<evidence type="ECO:0000256" key="2">
    <source>
        <dbReference type="ARBA" id="ARBA00022490"/>
    </source>
</evidence>
<gene>
    <name evidence="5" type="ORF">M5D96_009514</name>
</gene>
<dbReference type="Proteomes" id="UP001059596">
    <property type="component" value="Unassembled WGS sequence"/>
</dbReference>
<dbReference type="GO" id="GO:0051371">
    <property type="term" value="F:muscle alpha-actinin binding"/>
    <property type="evidence" value="ECO:0007669"/>
    <property type="project" value="TreeGrafter"/>
</dbReference>
<dbReference type="GO" id="GO:0061061">
    <property type="term" value="P:muscle structure development"/>
    <property type="evidence" value="ECO:0007669"/>
    <property type="project" value="TreeGrafter"/>
</dbReference>
<dbReference type="GO" id="GO:0001725">
    <property type="term" value="C:stress fiber"/>
    <property type="evidence" value="ECO:0007669"/>
    <property type="project" value="TreeGrafter"/>
</dbReference>
<dbReference type="PANTHER" id="PTHR24214">
    <property type="entry name" value="PDZ AND LIM DOMAIN PROTEIN ZASP"/>
    <property type="match status" value="1"/>
</dbReference>
<keyword evidence="3" id="KW-0440">LIM domain</keyword>
<reference evidence="5" key="1">
    <citation type="journal article" date="2023" name="Genome Biol. Evol.">
        <title>Long-read-based Genome Assembly of Drosophila gunungcola Reveals Fewer Chemosensory Genes in Flower-breeding Species.</title>
        <authorList>
            <person name="Negi A."/>
            <person name="Liao B.Y."/>
            <person name="Yeh S.D."/>
        </authorList>
    </citation>
    <scope>NUCLEOTIDE SEQUENCE</scope>
    <source>
        <strain evidence="5">Sukarami</strain>
    </source>
</reference>
<comment type="caution">
    <text evidence="5">The sequence shown here is derived from an EMBL/GenBank/DDBJ whole genome shotgun (WGS) entry which is preliminary data.</text>
</comment>
<keyword evidence="3" id="KW-0479">Metal-binding</keyword>
<keyword evidence="6" id="KW-1185">Reference proteome</keyword>
<dbReference type="GO" id="GO:0005912">
    <property type="term" value="C:adherens junction"/>
    <property type="evidence" value="ECO:0007669"/>
    <property type="project" value="TreeGrafter"/>
</dbReference>
<evidence type="ECO:0000256" key="1">
    <source>
        <dbReference type="ARBA" id="ARBA00004496"/>
    </source>
</evidence>
<dbReference type="SUPFAM" id="SSF50156">
    <property type="entry name" value="PDZ domain-like"/>
    <property type="match status" value="1"/>
</dbReference>
<dbReference type="PROSITE" id="PS50106">
    <property type="entry name" value="PDZ"/>
    <property type="match status" value="1"/>
</dbReference>
<dbReference type="InterPro" id="IPR001478">
    <property type="entry name" value="PDZ"/>
</dbReference>
<organism evidence="5 6">
    <name type="scientific">Drosophila gunungcola</name>
    <name type="common">fruit fly</name>
    <dbReference type="NCBI Taxonomy" id="103775"/>
    <lineage>
        <taxon>Eukaryota</taxon>
        <taxon>Metazoa</taxon>
        <taxon>Ecdysozoa</taxon>
        <taxon>Arthropoda</taxon>
        <taxon>Hexapoda</taxon>
        <taxon>Insecta</taxon>
        <taxon>Pterygota</taxon>
        <taxon>Neoptera</taxon>
        <taxon>Endopterygota</taxon>
        <taxon>Diptera</taxon>
        <taxon>Brachycera</taxon>
        <taxon>Muscomorpha</taxon>
        <taxon>Ephydroidea</taxon>
        <taxon>Drosophilidae</taxon>
        <taxon>Drosophila</taxon>
        <taxon>Sophophora</taxon>
    </lineage>
</organism>
<accession>A0A9P9YIH5</accession>
<evidence type="ECO:0000313" key="6">
    <source>
        <dbReference type="Proteomes" id="UP001059596"/>
    </source>
</evidence>
<name>A0A9P9YIH5_9MUSC</name>
<sequence length="120" mass="13118">MPEPLGLVFSMPETKAKAPVIKMSCGIGDTDGYPAFDVDSDAYATKDDSRWGFLITGGAEFHMPLTVFQVTPNGLADKAGIRLGDIILEINEEDASQLTLSQAHEKINLTPKKIHFLLRK</sequence>
<comment type="subcellular location">
    <subcellularLocation>
        <location evidence="1">Cytoplasm</location>
    </subcellularLocation>
</comment>
<dbReference type="InterPro" id="IPR036034">
    <property type="entry name" value="PDZ_sf"/>
</dbReference>
<dbReference type="InterPro" id="IPR050604">
    <property type="entry name" value="PDZ-LIM_domain"/>
</dbReference>
<dbReference type="SMART" id="SM00228">
    <property type="entry name" value="PDZ"/>
    <property type="match status" value="1"/>
</dbReference>
<dbReference type="EMBL" id="JAMKOV010000012">
    <property type="protein sequence ID" value="KAI8037380.1"/>
    <property type="molecule type" value="Genomic_DNA"/>
</dbReference>
<protein>
    <recommendedName>
        <fullName evidence="4">PDZ domain-containing protein</fullName>
    </recommendedName>
</protein>
<dbReference type="GO" id="GO:0003779">
    <property type="term" value="F:actin binding"/>
    <property type="evidence" value="ECO:0007669"/>
    <property type="project" value="TreeGrafter"/>
</dbReference>
<dbReference type="Pfam" id="PF00595">
    <property type="entry name" value="PDZ"/>
    <property type="match status" value="1"/>
</dbReference>
<dbReference type="AlphaFoldDB" id="A0A9P9YIH5"/>